<proteinExistence type="predicted"/>
<evidence type="ECO:0008006" key="3">
    <source>
        <dbReference type="Google" id="ProtNLM"/>
    </source>
</evidence>
<dbReference type="InterPro" id="IPR029063">
    <property type="entry name" value="SAM-dependent_MTases_sf"/>
</dbReference>
<name>A0ABN2XM45_9ACTN</name>
<dbReference type="CDD" id="cd02440">
    <property type="entry name" value="AdoMet_MTases"/>
    <property type="match status" value="1"/>
</dbReference>
<evidence type="ECO:0000313" key="1">
    <source>
        <dbReference type="EMBL" id="GAA2114732.1"/>
    </source>
</evidence>
<dbReference type="PANTHER" id="PTHR43167:SF1">
    <property type="entry name" value="PUTATIVE (AFU_ORTHOLOGUE AFUA_6G01830)-RELATED"/>
    <property type="match status" value="1"/>
</dbReference>
<comment type="caution">
    <text evidence="1">The sequence shown here is derived from an EMBL/GenBank/DDBJ whole genome shotgun (WGS) entry which is preliminary data.</text>
</comment>
<dbReference type="EMBL" id="BAAAPF010000024">
    <property type="protein sequence ID" value="GAA2114732.1"/>
    <property type="molecule type" value="Genomic_DNA"/>
</dbReference>
<protein>
    <recommendedName>
        <fullName evidence="3">O-methyltransferase</fullName>
    </recommendedName>
</protein>
<reference evidence="1 2" key="1">
    <citation type="journal article" date="2019" name="Int. J. Syst. Evol. Microbiol.">
        <title>The Global Catalogue of Microorganisms (GCM) 10K type strain sequencing project: providing services to taxonomists for standard genome sequencing and annotation.</title>
        <authorList>
            <consortium name="The Broad Institute Genomics Platform"/>
            <consortium name="The Broad Institute Genome Sequencing Center for Infectious Disease"/>
            <person name="Wu L."/>
            <person name="Ma J."/>
        </authorList>
    </citation>
    <scope>NUCLEOTIDE SEQUENCE [LARGE SCALE GENOMIC DNA]</scope>
    <source>
        <strain evidence="1 2">JCM 15481</strain>
    </source>
</reference>
<dbReference type="Gene3D" id="3.40.50.150">
    <property type="entry name" value="Vaccinia Virus protein VP39"/>
    <property type="match status" value="1"/>
</dbReference>
<organism evidence="1 2">
    <name type="scientific">Streptomyces synnematoformans</name>
    <dbReference type="NCBI Taxonomy" id="415721"/>
    <lineage>
        <taxon>Bacteria</taxon>
        <taxon>Bacillati</taxon>
        <taxon>Actinomycetota</taxon>
        <taxon>Actinomycetes</taxon>
        <taxon>Kitasatosporales</taxon>
        <taxon>Streptomycetaceae</taxon>
        <taxon>Streptomyces</taxon>
    </lineage>
</organism>
<sequence length="230" mass="24240">MEQTATAEEADTRSRVSLTFGREMSTAEVESMKRSLGARTALQVPPAVDAAYARARQIGFAKSSCPETGALMSVLAAAAPAGGRILELGTGVGVGIAWIVHGLRGRTDVEVVSVENDPRKSALASGARWPEGVNLVVGEAKEVLPSLGSYDLIFLDVPGGLKASLLDGAITALKPGGQLLIDDMKPYWSKRAPHRPPGERDPERLLGDPRVTCALLRYASGMILATRLPA</sequence>
<dbReference type="RefSeq" id="WP_344288955.1">
    <property type="nucleotide sequence ID" value="NZ_BAAAPF010000024.1"/>
</dbReference>
<dbReference type="Proteomes" id="UP001500443">
    <property type="component" value="Unassembled WGS sequence"/>
</dbReference>
<dbReference type="PANTHER" id="PTHR43167">
    <property type="entry name" value="PUTATIVE (AFU_ORTHOLOGUE AFUA_6G01830)-RELATED"/>
    <property type="match status" value="1"/>
</dbReference>
<keyword evidence="2" id="KW-1185">Reference proteome</keyword>
<dbReference type="Pfam" id="PF13578">
    <property type="entry name" value="Methyltransf_24"/>
    <property type="match status" value="1"/>
</dbReference>
<dbReference type="SUPFAM" id="SSF53335">
    <property type="entry name" value="S-adenosyl-L-methionine-dependent methyltransferases"/>
    <property type="match status" value="1"/>
</dbReference>
<accession>A0ABN2XM45</accession>
<evidence type="ECO:0000313" key="2">
    <source>
        <dbReference type="Proteomes" id="UP001500443"/>
    </source>
</evidence>
<gene>
    <name evidence="1" type="ORF">GCM10009802_14350</name>
</gene>